<comment type="caution">
    <text evidence="1">The sequence shown here is derived from an EMBL/GenBank/DDBJ whole genome shotgun (WGS) entry which is preliminary data.</text>
</comment>
<organism evidence="1 2">
    <name type="scientific">Thelephora ganbajun</name>
    <name type="common">Ganba fungus</name>
    <dbReference type="NCBI Taxonomy" id="370292"/>
    <lineage>
        <taxon>Eukaryota</taxon>
        <taxon>Fungi</taxon>
        <taxon>Dikarya</taxon>
        <taxon>Basidiomycota</taxon>
        <taxon>Agaricomycotina</taxon>
        <taxon>Agaricomycetes</taxon>
        <taxon>Thelephorales</taxon>
        <taxon>Thelephoraceae</taxon>
        <taxon>Thelephora</taxon>
    </lineage>
</organism>
<sequence>MGDLVLKKQTLSSKTLTLDTLVELSLEPKNKDVDDYPDGGLAAWCVVLGSTCAICATFGLVNSWGVFQSYYERVLLPETKTSTVAWIGSVQYALVFLPGLLAGRLCDLGYFKQTLFISSVILVVATVATAECKEFWQLLLCQGFLTGFSCGMIFGPLPTITSHWFKKRRSLAFGISATGSSLGGAIIPIASSHLIDLVGFKWAMRIIALIVFFLLAVANLTLRRRIDPPKHPGPFFAWHDFRKPAFNVFVSAGIINFLGLYTLLTYIDLSAIAVGIPPEFSFYLLSITNAASGFGRIASGRLGDKLGALNVSAPLTLVCAIMTYAWPFATTKGSLIAVGVIYGFCSGAYVTLLPAPLMAMGDMHDAGRRTGIAMTGIALGAVAGPPISGAIIQATDGFKVVGYFAGSCIVGAVALLYITKYLMFGTLRGRF</sequence>
<reference evidence="1" key="2">
    <citation type="journal article" date="2020" name="Nat. Commun.">
        <title>Large-scale genome sequencing of mycorrhizal fungi provides insights into the early evolution of symbiotic traits.</title>
        <authorList>
            <person name="Miyauchi S."/>
            <person name="Kiss E."/>
            <person name="Kuo A."/>
            <person name="Drula E."/>
            <person name="Kohler A."/>
            <person name="Sanchez-Garcia M."/>
            <person name="Morin E."/>
            <person name="Andreopoulos B."/>
            <person name="Barry K.W."/>
            <person name="Bonito G."/>
            <person name="Buee M."/>
            <person name="Carver A."/>
            <person name="Chen C."/>
            <person name="Cichocki N."/>
            <person name="Clum A."/>
            <person name="Culley D."/>
            <person name="Crous P.W."/>
            <person name="Fauchery L."/>
            <person name="Girlanda M."/>
            <person name="Hayes R.D."/>
            <person name="Keri Z."/>
            <person name="LaButti K."/>
            <person name="Lipzen A."/>
            <person name="Lombard V."/>
            <person name="Magnuson J."/>
            <person name="Maillard F."/>
            <person name="Murat C."/>
            <person name="Nolan M."/>
            <person name="Ohm R.A."/>
            <person name="Pangilinan J."/>
            <person name="Pereira M.F."/>
            <person name="Perotto S."/>
            <person name="Peter M."/>
            <person name="Pfister S."/>
            <person name="Riley R."/>
            <person name="Sitrit Y."/>
            <person name="Stielow J.B."/>
            <person name="Szollosi G."/>
            <person name="Zifcakova L."/>
            <person name="Stursova M."/>
            <person name="Spatafora J.W."/>
            <person name="Tedersoo L."/>
            <person name="Vaario L.M."/>
            <person name="Yamada A."/>
            <person name="Yan M."/>
            <person name="Wang P."/>
            <person name="Xu J."/>
            <person name="Bruns T."/>
            <person name="Baldrian P."/>
            <person name="Vilgalys R."/>
            <person name="Dunand C."/>
            <person name="Henrissat B."/>
            <person name="Grigoriev I.V."/>
            <person name="Hibbett D."/>
            <person name="Nagy L.G."/>
            <person name="Martin F.M."/>
        </authorList>
    </citation>
    <scope>NUCLEOTIDE SEQUENCE</scope>
    <source>
        <strain evidence="1">P2</strain>
    </source>
</reference>
<protein>
    <submittedName>
        <fullName evidence="1">MFS general substrate transporter</fullName>
    </submittedName>
</protein>
<proteinExistence type="predicted"/>
<reference evidence="1" key="1">
    <citation type="submission" date="2019-10" db="EMBL/GenBank/DDBJ databases">
        <authorList>
            <consortium name="DOE Joint Genome Institute"/>
            <person name="Kuo A."/>
            <person name="Miyauchi S."/>
            <person name="Kiss E."/>
            <person name="Drula E."/>
            <person name="Kohler A."/>
            <person name="Sanchez-Garcia M."/>
            <person name="Andreopoulos B."/>
            <person name="Barry K.W."/>
            <person name="Bonito G."/>
            <person name="Buee M."/>
            <person name="Carver A."/>
            <person name="Chen C."/>
            <person name="Cichocki N."/>
            <person name="Clum A."/>
            <person name="Culley D."/>
            <person name="Crous P.W."/>
            <person name="Fauchery L."/>
            <person name="Girlanda M."/>
            <person name="Hayes R."/>
            <person name="Keri Z."/>
            <person name="Labutti K."/>
            <person name="Lipzen A."/>
            <person name="Lombard V."/>
            <person name="Magnuson J."/>
            <person name="Maillard F."/>
            <person name="Morin E."/>
            <person name="Murat C."/>
            <person name="Nolan M."/>
            <person name="Ohm R."/>
            <person name="Pangilinan J."/>
            <person name="Pereira M."/>
            <person name="Perotto S."/>
            <person name="Peter M."/>
            <person name="Riley R."/>
            <person name="Sitrit Y."/>
            <person name="Stielow B."/>
            <person name="Szollosi G."/>
            <person name="Zifcakova L."/>
            <person name="Stursova M."/>
            <person name="Spatafora J.W."/>
            <person name="Tedersoo L."/>
            <person name="Vaario L.-M."/>
            <person name="Yamada A."/>
            <person name="Yan M."/>
            <person name="Wang P."/>
            <person name="Xu J."/>
            <person name="Bruns T."/>
            <person name="Baldrian P."/>
            <person name="Vilgalys R."/>
            <person name="Henrissat B."/>
            <person name="Grigoriev I.V."/>
            <person name="Hibbett D."/>
            <person name="Nagy L.G."/>
            <person name="Martin F.M."/>
        </authorList>
    </citation>
    <scope>NUCLEOTIDE SEQUENCE</scope>
    <source>
        <strain evidence="1">P2</strain>
    </source>
</reference>
<dbReference type="EMBL" id="MU118058">
    <property type="protein sequence ID" value="KAF9646429.1"/>
    <property type="molecule type" value="Genomic_DNA"/>
</dbReference>
<keyword evidence="2" id="KW-1185">Reference proteome</keyword>
<evidence type="ECO:0000313" key="1">
    <source>
        <dbReference type="EMBL" id="KAF9646429.1"/>
    </source>
</evidence>
<accession>A0ACB6ZA95</accession>
<gene>
    <name evidence="1" type="ORF">BDM02DRAFT_3099841</name>
</gene>
<name>A0ACB6ZA95_THEGA</name>
<evidence type="ECO:0000313" key="2">
    <source>
        <dbReference type="Proteomes" id="UP000886501"/>
    </source>
</evidence>
<dbReference type="Proteomes" id="UP000886501">
    <property type="component" value="Unassembled WGS sequence"/>
</dbReference>